<feature type="transmembrane region" description="Helical" evidence="2">
    <location>
        <begin position="93"/>
        <end position="114"/>
    </location>
</feature>
<proteinExistence type="predicted"/>
<keyword evidence="4" id="KW-1185">Reference proteome</keyword>
<sequence>MSSDQATRVEQTLLALVANLTTDANPWLHIRDATESATFPVMPPSAFQQLYALSALLGFCGILAIISLLWRFKKGVFWVFRVKRDPFMICPHIVISWSLGVVLMSIFFEVYLALVLQYFRRNFNPNFAYWYYSVWFFPFLSGSLAVWALAVSFIAHRQAVTQKPLRRAAIACNIFGPGVPIAHFAVLLGLALPSGRIYRDLVHVHKTFVTALEEHALGWRPGNRLDAADVQWAVPLVVSEVATYARFSRGFARVFVYYGVTAVLLVLAMVTVAGLYFWNIRRSLDQARRASVASAADSMERPIASITEQQRLVRRTLLNLFCAFFLFAVLGLVFSVSAIVAAANPNALTDSAQSAQVLTFLPLFGFAVLGTPCMVLVLLSAKRAAPSPTRSRETRKPSFASVLPAPALDQDLHLDEWASDETAKPDLALTGLGGSDPPSPPRRFGRWFRRPDQSDRVASSVSYTVDVDVVVEEEFVMKPGATG</sequence>
<organism evidence="3 4">
    <name type="scientific">Rhodotorula taiwanensis</name>
    <dbReference type="NCBI Taxonomy" id="741276"/>
    <lineage>
        <taxon>Eukaryota</taxon>
        <taxon>Fungi</taxon>
        <taxon>Dikarya</taxon>
        <taxon>Basidiomycota</taxon>
        <taxon>Pucciniomycotina</taxon>
        <taxon>Microbotryomycetes</taxon>
        <taxon>Sporidiobolales</taxon>
        <taxon>Sporidiobolaceae</taxon>
        <taxon>Rhodotorula</taxon>
    </lineage>
</organism>
<dbReference type="AlphaFoldDB" id="A0A2S5BBY5"/>
<keyword evidence="2" id="KW-1133">Transmembrane helix</keyword>
<reference evidence="3 4" key="1">
    <citation type="journal article" date="2018" name="Front. Microbiol.">
        <title>Prospects for Fungal Bioremediation of Acidic Radioactive Waste Sites: Characterization and Genome Sequence of Rhodotorula taiwanensis MD1149.</title>
        <authorList>
            <person name="Tkavc R."/>
            <person name="Matrosova V.Y."/>
            <person name="Grichenko O.E."/>
            <person name="Gostincar C."/>
            <person name="Volpe R.P."/>
            <person name="Klimenkova P."/>
            <person name="Gaidamakova E.K."/>
            <person name="Zhou C.E."/>
            <person name="Stewart B.J."/>
            <person name="Lyman M.G."/>
            <person name="Malfatti S.A."/>
            <person name="Rubinfeld B."/>
            <person name="Courtot M."/>
            <person name="Singh J."/>
            <person name="Dalgard C.L."/>
            <person name="Hamilton T."/>
            <person name="Frey K.G."/>
            <person name="Gunde-Cimerman N."/>
            <person name="Dugan L."/>
            <person name="Daly M.J."/>
        </authorList>
    </citation>
    <scope>NUCLEOTIDE SEQUENCE [LARGE SCALE GENOMIC DNA]</scope>
    <source>
        <strain evidence="3 4">MD1149</strain>
    </source>
</reference>
<evidence type="ECO:0000256" key="1">
    <source>
        <dbReference type="SAM" id="MobiDB-lite"/>
    </source>
</evidence>
<evidence type="ECO:0000256" key="2">
    <source>
        <dbReference type="SAM" id="Phobius"/>
    </source>
</evidence>
<feature type="transmembrane region" description="Helical" evidence="2">
    <location>
        <begin position="255"/>
        <end position="278"/>
    </location>
</feature>
<evidence type="ECO:0000313" key="3">
    <source>
        <dbReference type="EMBL" id="POY74278.1"/>
    </source>
</evidence>
<name>A0A2S5BBY5_9BASI</name>
<feature type="transmembrane region" description="Helical" evidence="2">
    <location>
        <begin position="317"/>
        <end position="340"/>
    </location>
</feature>
<protein>
    <submittedName>
        <fullName evidence="3">Uncharacterized protein</fullName>
    </submittedName>
</protein>
<evidence type="ECO:0000313" key="4">
    <source>
        <dbReference type="Proteomes" id="UP000237144"/>
    </source>
</evidence>
<dbReference type="EMBL" id="PJQD01000026">
    <property type="protein sequence ID" value="POY74278.1"/>
    <property type="molecule type" value="Genomic_DNA"/>
</dbReference>
<keyword evidence="2" id="KW-0472">Membrane</keyword>
<gene>
    <name evidence="3" type="ORF">BMF94_2716</name>
</gene>
<keyword evidence="2" id="KW-0812">Transmembrane</keyword>
<feature type="transmembrane region" description="Helical" evidence="2">
    <location>
        <begin position="134"/>
        <end position="156"/>
    </location>
</feature>
<dbReference type="OrthoDB" id="2527786at2759"/>
<feature type="region of interest" description="Disordered" evidence="1">
    <location>
        <begin position="426"/>
        <end position="454"/>
    </location>
</feature>
<feature type="transmembrane region" description="Helical" evidence="2">
    <location>
        <begin position="168"/>
        <end position="192"/>
    </location>
</feature>
<comment type="caution">
    <text evidence="3">The sequence shown here is derived from an EMBL/GenBank/DDBJ whole genome shotgun (WGS) entry which is preliminary data.</text>
</comment>
<accession>A0A2S5BBY5</accession>
<feature type="transmembrane region" description="Helical" evidence="2">
    <location>
        <begin position="360"/>
        <end position="381"/>
    </location>
</feature>
<dbReference type="Proteomes" id="UP000237144">
    <property type="component" value="Unassembled WGS sequence"/>
</dbReference>
<feature type="transmembrane region" description="Helical" evidence="2">
    <location>
        <begin position="50"/>
        <end position="72"/>
    </location>
</feature>